<keyword evidence="2" id="KW-1185">Reference proteome</keyword>
<proteinExistence type="predicted"/>
<gene>
    <name evidence="1" type="ORF">G6N73_18585</name>
</gene>
<evidence type="ECO:0000313" key="2">
    <source>
        <dbReference type="Proteomes" id="UP001642900"/>
    </source>
</evidence>
<dbReference type="Proteomes" id="UP001642900">
    <property type="component" value="Unassembled WGS sequence"/>
</dbReference>
<evidence type="ECO:0000313" key="1">
    <source>
        <dbReference type="EMBL" id="NGO53149.1"/>
    </source>
</evidence>
<name>A0A6G4WEW4_9HYPH</name>
<dbReference type="EMBL" id="JAAKZF010000027">
    <property type="protein sequence ID" value="NGO53149.1"/>
    <property type="molecule type" value="Genomic_DNA"/>
</dbReference>
<comment type="caution">
    <text evidence="1">The sequence shown here is derived from an EMBL/GenBank/DDBJ whole genome shotgun (WGS) entry which is preliminary data.</text>
</comment>
<reference evidence="1 2" key="1">
    <citation type="submission" date="2020-02" db="EMBL/GenBank/DDBJ databases">
        <title>Genome sequence of strain CCNWXJ40-4.</title>
        <authorList>
            <person name="Gao J."/>
            <person name="Sun J."/>
        </authorList>
    </citation>
    <scope>NUCLEOTIDE SEQUENCE [LARGE SCALE GENOMIC DNA]</scope>
    <source>
        <strain evidence="1 2">CCNWXJ 40-4</strain>
    </source>
</reference>
<dbReference type="RefSeq" id="WP_165030231.1">
    <property type="nucleotide sequence ID" value="NZ_JAAKZF010000027.1"/>
</dbReference>
<sequence length="54" mass="6296">MADENGWTDRDDKLVDEEAQAFAEKFNISLDKAKQLIELHRAVLAREVKKPKKR</sequence>
<accession>A0A6G4WEW4</accession>
<dbReference type="AlphaFoldDB" id="A0A6G4WEW4"/>
<organism evidence="1 2">
    <name type="scientific">Allomesorhizobium camelthorni</name>
    <dbReference type="NCBI Taxonomy" id="475069"/>
    <lineage>
        <taxon>Bacteria</taxon>
        <taxon>Pseudomonadati</taxon>
        <taxon>Pseudomonadota</taxon>
        <taxon>Alphaproteobacteria</taxon>
        <taxon>Hyphomicrobiales</taxon>
        <taxon>Phyllobacteriaceae</taxon>
        <taxon>Allomesorhizobium</taxon>
    </lineage>
</organism>
<protein>
    <submittedName>
        <fullName evidence="1">Uncharacterized protein</fullName>
    </submittedName>
</protein>